<reference evidence="1" key="1">
    <citation type="submission" date="2023-03" db="EMBL/GenBank/DDBJ databases">
        <title>Massive genome expansion in bonnet fungi (Mycena s.s.) driven by repeated elements and novel gene families across ecological guilds.</title>
        <authorList>
            <consortium name="Lawrence Berkeley National Laboratory"/>
            <person name="Harder C.B."/>
            <person name="Miyauchi S."/>
            <person name="Viragh M."/>
            <person name="Kuo A."/>
            <person name="Thoen E."/>
            <person name="Andreopoulos B."/>
            <person name="Lu D."/>
            <person name="Skrede I."/>
            <person name="Drula E."/>
            <person name="Henrissat B."/>
            <person name="Morin E."/>
            <person name="Kohler A."/>
            <person name="Barry K."/>
            <person name="LaButti K."/>
            <person name="Morin E."/>
            <person name="Salamov A."/>
            <person name="Lipzen A."/>
            <person name="Mereny Z."/>
            <person name="Hegedus B."/>
            <person name="Baldrian P."/>
            <person name="Stursova M."/>
            <person name="Weitz H."/>
            <person name="Taylor A."/>
            <person name="Grigoriev I.V."/>
            <person name="Nagy L.G."/>
            <person name="Martin F."/>
            <person name="Kauserud H."/>
        </authorList>
    </citation>
    <scope>NUCLEOTIDE SEQUENCE</scope>
    <source>
        <strain evidence="1">9144</strain>
    </source>
</reference>
<dbReference type="EMBL" id="JARJCW010000027">
    <property type="protein sequence ID" value="KAJ7210907.1"/>
    <property type="molecule type" value="Genomic_DNA"/>
</dbReference>
<name>A0AAD6YDS1_9AGAR</name>
<organism evidence="1 2">
    <name type="scientific">Mycena pura</name>
    <dbReference type="NCBI Taxonomy" id="153505"/>
    <lineage>
        <taxon>Eukaryota</taxon>
        <taxon>Fungi</taxon>
        <taxon>Dikarya</taxon>
        <taxon>Basidiomycota</taxon>
        <taxon>Agaricomycotina</taxon>
        <taxon>Agaricomycetes</taxon>
        <taxon>Agaricomycetidae</taxon>
        <taxon>Agaricales</taxon>
        <taxon>Marasmiineae</taxon>
        <taxon>Mycenaceae</taxon>
        <taxon>Mycena</taxon>
    </lineage>
</organism>
<keyword evidence="2" id="KW-1185">Reference proteome</keyword>
<dbReference type="Proteomes" id="UP001219525">
    <property type="component" value="Unassembled WGS sequence"/>
</dbReference>
<accession>A0AAD6YDS1</accession>
<comment type="caution">
    <text evidence="1">The sequence shown here is derived from an EMBL/GenBank/DDBJ whole genome shotgun (WGS) entry which is preliminary data.</text>
</comment>
<dbReference type="AlphaFoldDB" id="A0AAD6YDS1"/>
<gene>
    <name evidence="1" type="ORF">GGX14DRAFT_394527</name>
</gene>
<evidence type="ECO:0000313" key="2">
    <source>
        <dbReference type="Proteomes" id="UP001219525"/>
    </source>
</evidence>
<protein>
    <submittedName>
        <fullName evidence="1">Uncharacterized protein</fullName>
    </submittedName>
</protein>
<sequence>MSCDFCQCCPGHGYLPRYGFGPEVEFKRLVERNVFLFRVHTPRASASLLDAPFTAREFDARHSVDAASPTPACDVRRGGAAHGLDEPLRVGLRIDILQLHVGRMGGAVAVPLWRQTRRRDCGHPCECGRGCVDNRCRDPALGSTCGKRTLANAAVRSPQRAVNVARSNQISPDLWDGRQMNEAMCPSTLGAFKRFLTPRVHKIHRTYSLMSSCSRKGWQAFAGVVAKQDPSEYGYLGLVREMRFNYITAPLVQRTSLIAPRASTIDSWTY</sequence>
<evidence type="ECO:0000313" key="1">
    <source>
        <dbReference type="EMBL" id="KAJ7210907.1"/>
    </source>
</evidence>
<proteinExistence type="predicted"/>